<dbReference type="InterPro" id="IPR011059">
    <property type="entry name" value="Metal-dep_hydrolase_composite"/>
</dbReference>
<gene>
    <name evidence="10" type="primary">guaD</name>
    <name evidence="10" type="ORF">WG929_04765</name>
</gene>
<dbReference type="InterPro" id="IPR032466">
    <property type="entry name" value="Metal_Hydrolase"/>
</dbReference>
<evidence type="ECO:0000256" key="5">
    <source>
        <dbReference type="ARBA" id="ARBA00022801"/>
    </source>
</evidence>
<dbReference type="InterPro" id="IPR006680">
    <property type="entry name" value="Amidohydro-rel"/>
</dbReference>
<dbReference type="NCBIfam" id="TIGR02967">
    <property type="entry name" value="guan_deamin"/>
    <property type="match status" value="1"/>
</dbReference>
<evidence type="ECO:0000313" key="11">
    <source>
        <dbReference type="Proteomes" id="UP001620597"/>
    </source>
</evidence>
<comment type="function">
    <text evidence="8">Catalyzes the hydrolytic deamination of guanine, producing xanthine and ammonia.</text>
</comment>
<dbReference type="Gene3D" id="2.30.40.10">
    <property type="entry name" value="Urease, subunit C, domain 1"/>
    <property type="match status" value="1"/>
</dbReference>
<comment type="pathway">
    <text evidence="1 8">Purine metabolism; guanine degradation; xanthine from guanine: step 1/1.</text>
</comment>
<keyword evidence="4 8" id="KW-0479">Metal-binding</keyword>
<dbReference type="EMBL" id="JBBKTX010000004">
    <property type="protein sequence ID" value="MFK4751720.1"/>
    <property type="molecule type" value="Genomic_DNA"/>
</dbReference>
<dbReference type="PANTHER" id="PTHR11271:SF6">
    <property type="entry name" value="GUANINE DEAMINASE"/>
    <property type="match status" value="1"/>
</dbReference>
<dbReference type="Proteomes" id="UP001620597">
    <property type="component" value="Unassembled WGS sequence"/>
</dbReference>
<reference evidence="10 11" key="1">
    <citation type="submission" date="2024-03" db="EMBL/GenBank/DDBJ databases">
        <title>High-quality draft genome sequence of Oceanobacter sp. wDCs-4.</title>
        <authorList>
            <person name="Dong C."/>
        </authorList>
    </citation>
    <scope>NUCLEOTIDE SEQUENCE [LARGE SCALE GENOMIC DNA]</scope>
    <source>
        <strain evidence="11">wDCs-4</strain>
    </source>
</reference>
<dbReference type="RefSeq" id="WP_416205109.1">
    <property type="nucleotide sequence ID" value="NZ_JBBKTX010000004.1"/>
</dbReference>
<evidence type="ECO:0000256" key="7">
    <source>
        <dbReference type="NCBIfam" id="TIGR02967"/>
    </source>
</evidence>
<dbReference type="PANTHER" id="PTHR11271">
    <property type="entry name" value="GUANINE DEAMINASE"/>
    <property type="match status" value="1"/>
</dbReference>
<dbReference type="EC" id="3.5.4.3" evidence="3 7"/>
<keyword evidence="5 8" id="KW-0378">Hydrolase</keyword>
<proteinExistence type="inferred from homology"/>
<sequence length="446" mass="49680">MIQVFRGSLLFFTSDPLQDGDAAYQWIEDGLLWVGESGLIERVGAYEQLAGLLIEQQTEQQIQLLDYRGKILLPGFVDCHIHYPQTEMIAAYGTQLLDWLQTHTFPVESRFSDYDYGVSIAERFVTELLRNGTTTALVFGTVHPQSVEAFFSVAQQHRLRMIAGKVMMDRHAPESVLDTAETSYHESKALIEKWHGVDRLSYAVTPRFAPTSTPAQLHMAGRLLAEFPDVYLHTHLSENVDELAWVQSLFPDSEHYLDVYDQAGLLGSRSIFAHGIHLCDDECQRLASSDSVLAHCPSSNLFLGSGLFNLKKMDDYGIRVGIGSDVGGGSSFSAFDSLADAYKIQQLQHHNLDPFRALYLATLGGAKALSLDNKIGSFQPGMEADFIVMDPQATDFLAFRTAHCHNLKETLFVLNTLGDDRVIAATYILGQLAHQRDSHHVPQGEN</sequence>
<dbReference type="InterPro" id="IPR014311">
    <property type="entry name" value="Guanine_deaminase"/>
</dbReference>
<comment type="catalytic activity">
    <reaction evidence="8">
        <text>guanine + H2O + H(+) = xanthine + NH4(+)</text>
        <dbReference type="Rhea" id="RHEA:14665"/>
        <dbReference type="ChEBI" id="CHEBI:15377"/>
        <dbReference type="ChEBI" id="CHEBI:15378"/>
        <dbReference type="ChEBI" id="CHEBI:16235"/>
        <dbReference type="ChEBI" id="CHEBI:17712"/>
        <dbReference type="ChEBI" id="CHEBI:28938"/>
        <dbReference type="EC" id="3.5.4.3"/>
    </reaction>
</comment>
<dbReference type="NCBIfam" id="NF006679">
    <property type="entry name" value="PRK09228.1"/>
    <property type="match status" value="1"/>
</dbReference>
<evidence type="ECO:0000259" key="9">
    <source>
        <dbReference type="Pfam" id="PF01979"/>
    </source>
</evidence>
<feature type="domain" description="Amidohydrolase-related" evidence="9">
    <location>
        <begin position="71"/>
        <end position="432"/>
    </location>
</feature>
<evidence type="ECO:0000256" key="1">
    <source>
        <dbReference type="ARBA" id="ARBA00004984"/>
    </source>
</evidence>
<name>A0ABW8NG15_9GAMM</name>
<accession>A0ABW8NG15</accession>
<dbReference type="Pfam" id="PF01979">
    <property type="entry name" value="Amidohydro_1"/>
    <property type="match status" value="1"/>
</dbReference>
<dbReference type="SUPFAM" id="SSF51556">
    <property type="entry name" value="Metallo-dependent hydrolases"/>
    <property type="match status" value="1"/>
</dbReference>
<organism evidence="10 11">
    <name type="scientific">Oceanobacter antarcticus</name>
    <dbReference type="NCBI Taxonomy" id="3133425"/>
    <lineage>
        <taxon>Bacteria</taxon>
        <taxon>Pseudomonadati</taxon>
        <taxon>Pseudomonadota</taxon>
        <taxon>Gammaproteobacteria</taxon>
        <taxon>Oceanospirillales</taxon>
        <taxon>Oceanospirillaceae</taxon>
        <taxon>Oceanobacter</taxon>
    </lineage>
</organism>
<evidence type="ECO:0000256" key="4">
    <source>
        <dbReference type="ARBA" id="ARBA00022723"/>
    </source>
</evidence>
<keyword evidence="6 8" id="KW-0862">Zinc</keyword>
<dbReference type="InterPro" id="IPR051607">
    <property type="entry name" value="Metallo-dep_hydrolases"/>
</dbReference>
<comment type="cofactor">
    <cofactor evidence="8">
        <name>Zn(2+)</name>
        <dbReference type="ChEBI" id="CHEBI:29105"/>
    </cofactor>
    <text evidence="8">Binds 1 zinc ion per subunit.</text>
</comment>
<dbReference type="Gene3D" id="3.20.20.140">
    <property type="entry name" value="Metal-dependent hydrolases"/>
    <property type="match status" value="1"/>
</dbReference>
<comment type="caution">
    <text evidence="10">The sequence shown here is derived from an EMBL/GenBank/DDBJ whole genome shotgun (WGS) entry which is preliminary data.</text>
</comment>
<evidence type="ECO:0000256" key="2">
    <source>
        <dbReference type="ARBA" id="ARBA00006745"/>
    </source>
</evidence>
<evidence type="ECO:0000256" key="6">
    <source>
        <dbReference type="ARBA" id="ARBA00022833"/>
    </source>
</evidence>
<evidence type="ECO:0000313" key="10">
    <source>
        <dbReference type="EMBL" id="MFK4751720.1"/>
    </source>
</evidence>
<comment type="similarity">
    <text evidence="2 8">Belongs to the metallo-dependent hydrolases superfamily. ATZ/TRZ family.</text>
</comment>
<evidence type="ECO:0000256" key="3">
    <source>
        <dbReference type="ARBA" id="ARBA00012781"/>
    </source>
</evidence>
<evidence type="ECO:0000256" key="8">
    <source>
        <dbReference type="RuleBase" id="RU366009"/>
    </source>
</evidence>
<dbReference type="GO" id="GO:0008892">
    <property type="term" value="F:guanine deaminase activity"/>
    <property type="evidence" value="ECO:0007669"/>
    <property type="project" value="UniProtKB-EC"/>
</dbReference>
<keyword evidence="11" id="KW-1185">Reference proteome</keyword>
<protein>
    <recommendedName>
        <fullName evidence="3 7">Guanine deaminase</fullName>
        <shortName evidence="8">Guanase</shortName>
        <ecNumber evidence="3 7">3.5.4.3</ecNumber>
    </recommendedName>
    <alternativeName>
        <fullName evidence="8">Guanine aminohydrolase</fullName>
    </alternativeName>
</protein>
<dbReference type="SUPFAM" id="SSF51338">
    <property type="entry name" value="Composite domain of metallo-dependent hydrolases"/>
    <property type="match status" value="1"/>
</dbReference>